<proteinExistence type="predicted"/>
<name>Q23051_CAEEL</name>
<dbReference type="InParanoid" id="Q23051"/>
<dbReference type="KEGG" id="cel:CELE_T25F10.1"/>
<dbReference type="HOGENOM" id="CLU_2388208_0_0_1"/>
<dbReference type="PIR" id="T29522">
    <property type="entry name" value="T29522"/>
</dbReference>
<protein>
    <submittedName>
        <fullName evidence="1">Uncharacterized protein</fullName>
    </submittedName>
</protein>
<reference evidence="1 2" key="1">
    <citation type="journal article" date="1998" name="Science">
        <title>Genome sequence of the nematode C. elegans: a platform for investigating biology.</title>
        <authorList>
            <consortium name="The C. elegans sequencing consortium"/>
            <person name="Sulson J.E."/>
            <person name="Waterston R."/>
        </authorList>
    </citation>
    <scope>NUCLEOTIDE SEQUENCE [LARGE SCALE GENOMIC DNA]</scope>
    <source>
        <strain evidence="1 2">Bristol N2</strain>
    </source>
</reference>
<dbReference type="PaxDb" id="6239-T25F10.1"/>
<accession>Q23051</accession>
<sequence>MRANLGVPSTIAQSRWAESATSFPTATVAAAGGKDIEIERDVAHNQPGGIFPNVIFLESLDFSACFVDAHQVFVSDGSVMFRRWDRQKKTGRKK</sequence>
<organism evidence="1 2">
    <name type="scientific">Caenorhabditis elegans</name>
    <dbReference type="NCBI Taxonomy" id="6239"/>
    <lineage>
        <taxon>Eukaryota</taxon>
        <taxon>Metazoa</taxon>
        <taxon>Ecdysozoa</taxon>
        <taxon>Nematoda</taxon>
        <taxon>Chromadorea</taxon>
        <taxon>Rhabditida</taxon>
        <taxon>Rhabditina</taxon>
        <taxon>Rhabditomorpha</taxon>
        <taxon>Rhabditoidea</taxon>
        <taxon>Rhabditidae</taxon>
        <taxon>Peloderinae</taxon>
        <taxon>Caenorhabditis</taxon>
    </lineage>
</organism>
<evidence type="ECO:0000313" key="1">
    <source>
        <dbReference type="EMBL" id="CCD74235.1"/>
    </source>
</evidence>
<keyword evidence="2" id="KW-1185">Reference proteome</keyword>
<dbReference type="AlphaFoldDB" id="Q23051"/>
<dbReference type="EMBL" id="BX284605">
    <property type="protein sequence ID" value="CCD74235.1"/>
    <property type="molecule type" value="Genomic_DNA"/>
</dbReference>
<dbReference type="STRING" id="6239.T25F10.1.1"/>
<gene>
    <name evidence="1" type="ORF">CELE_T25F10.1</name>
    <name evidence="1 3" type="ORF">T25F10.1</name>
</gene>
<dbReference type="UCSC" id="T25F10.1">
    <property type="organism name" value="c. elegans"/>
</dbReference>
<dbReference type="AGR" id="WB:WBGene00020805"/>
<dbReference type="WormBase" id="T25F10.1">
    <property type="protein sequence ID" value="CE07532"/>
    <property type="gene ID" value="WBGene00020805"/>
</dbReference>
<dbReference type="GeneID" id="188902"/>
<dbReference type="CTD" id="188902"/>
<dbReference type="RefSeq" id="NP_504713.1">
    <property type="nucleotide sequence ID" value="NM_072312.3"/>
</dbReference>
<evidence type="ECO:0000313" key="3">
    <source>
        <dbReference type="WormBase" id="T25F10.1"/>
    </source>
</evidence>
<evidence type="ECO:0000313" key="2">
    <source>
        <dbReference type="Proteomes" id="UP000001940"/>
    </source>
</evidence>
<dbReference type="Proteomes" id="UP000001940">
    <property type="component" value="Chromosome V"/>
</dbReference>